<reference evidence="2" key="1">
    <citation type="submission" date="2014-05" db="EMBL/GenBank/DDBJ databases">
        <title>The transcriptome of the halophilic microalga Tetraselmis sp. GSL018 isolated from the Great Salt Lake, Utah.</title>
        <authorList>
            <person name="Jinkerson R.E."/>
            <person name="D'Adamo S."/>
            <person name="Posewitz M.C."/>
        </authorList>
    </citation>
    <scope>NUCLEOTIDE SEQUENCE</scope>
    <source>
        <strain evidence="2">GSL018</strain>
    </source>
</reference>
<dbReference type="EMBL" id="GBEZ01008188">
    <property type="protein sequence ID" value="JAC77334.1"/>
    <property type="molecule type" value="Transcribed_RNA"/>
</dbReference>
<protein>
    <submittedName>
        <fullName evidence="2">Uncharacterized protein</fullName>
    </submittedName>
</protein>
<feature type="compositionally biased region" description="Basic and acidic residues" evidence="1">
    <location>
        <begin position="8"/>
        <end position="17"/>
    </location>
</feature>
<sequence length="423" mass="44451">MVHPARRPTVDGRHELHGGVGLRALGGPRRQDKPPDGVAAGVPPRGRRRRSAPSARGVEGLSVPRPAPHEGTKLPQVPEAGVPRRSRTRRIALRDQQHRPRGAHHPRPQPRSLRGDLKAGGGAEDGLHGASPCREGPFPQDRAEAGNLPAGARVPRHGPHQRPAGGRELPQLLQGQARGLQVPPARHEGGGRQADAGGLQGGTRAPQEAPPPPRHAGARAHPLGFAVGAAHPLVPQAAVGRAGGVRGCRARAGEAPALRPRPPARVRQLLQPRRGGQRGQGPMDLPGQQEVPLSVPVRLGRAVRGVLQDIAQRVHALAPRGGLQPRQQQMLGIRWLLASACRHPSRHRAAAYRHAGQSGSAGKGWTNDQPPDTAAADEMALVGRLSRLGAPVIHGGAFPRLESREMRGGSQAIGQSGGCSCFA</sequence>
<evidence type="ECO:0000313" key="3">
    <source>
        <dbReference type="EMBL" id="JAC77334.1"/>
    </source>
</evidence>
<evidence type="ECO:0000256" key="1">
    <source>
        <dbReference type="SAM" id="MobiDB-lite"/>
    </source>
</evidence>
<evidence type="ECO:0000313" key="2">
    <source>
        <dbReference type="EMBL" id="JAC67334.1"/>
    </source>
</evidence>
<name>A0A061R984_9CHLO</name>
<organism evidence="2">
    <name type="scientific">Tetraselmis sp. GSL018</name>
    <dbReference type="NCBI Taxonomy" id="582737"/>
    <lineage>
        <taxon>Eukaryota</taxon>
        <taxon>Viridiplantae</taxon>
        <taxon>Chlorophyta</taxon>
        <taxon>core chlorophytes</taxon>
        <taxon>Chlorodendrophyceae</taxon>
        <taxon>Chlorodendrales</taxon>
        <taxon>Chlorodendraceae</taxon>
        <taxon>Tetraselmis</taxon>
    </lineage>
</organism>
<feature type="compositionally biased region" description="Basic residues" evidence="1">
    <location>
        <begin position="99"/>
        <end position="108"/>
    </location>
</feature>
<feature type="region of interest" description="Disordered" evidence="1">
    <location>
        <begin position="1"/>
        <end position="219"/>
    </location>
</feature>
<gene>
    <name evidence="2" type="ORF">TSPGSL018_11433</name>
    <name evidence="3" type="ORF">TSPGSL018_17985</name>
</gene>
<dbReference type="AlphaFoldDB" id="A0A061R984"/>
<proteinExistence type="predicted"/>
<accession>A0A061R984</accession>
<dbReference type="EMBL" id="GBEZ01019191">
    <property type="protein sequence ID" value="JAC67334.1"/>
    <property type="molecule type" value="Transcribed_RNA"/>
</dbReference>
<feature type="region of interest" description="Disordered" evidence="1">
    <location>
        <begin position="354"/>
        <end position="373"/>
    </location>
</feature>